<evidence type="ECO:0000256" key="1">
    <source>
        <dbReference type="SAM" id="MobiDB-lite"/>
    </source>
</evidence>
<name>A0ABQ8NM78_PYRGI</name>
<protein>
    <submittedName>
        <fullName evidence="2">Uncharacterized protein</fullName>
    </submittedName>
</protein>
<accession>A0ABQ8NM78</accession>
<sequence>MSNKQDQDQDLDLDLDQGRDPDPDPGLDLKQDHQGNKGLEEDPERGPDFQGHQEEEGRHQVDYGNPEGLSHQGETLHRLTRLIARQIAHRHRQS</sequence>
<proteinExistence type="predicted"/>
<reference evidence="2" key="1">
    <citation type="submission" date="2021-01" db="EMBL/GenBank/DDBJ databases">
        <title>Deciphering the adaptive evolutionary patterns associated with biogeogrpahic diversity in the finger millet blast pathogen Magnaporthe oryzae in Eastern Africa.</title>
        <authorList>
            <person name="Onyema G."/>
            <person name="Shittu T.A."/>
            <person name="Dodsworth S."/>
            <person name="Devilliers S."/>
            <person name="Muthumeenakshi S."/>
            <person name="Sreenivasaprasad S."/>
        </authorList>
    </citation>
    <scope>NUCLEOTIDE SEQUENCE</scope>
    <source>
        <strain evidence="2">D15/s37</strain>
    </source>
</reference>
<gene>
    <name evidence="2" type="ORF">MCOR33_004917</name>
</gene>
<comment type="caution">
    <text evidence="2">The sequence shown here is derived from an EMBL/GenBank/DDBJ whole genome shotgun (WGS) entry which is preliminary data.</text>
</comment>
<keyword evidence="3" id="KW-1185">Reference proteome</keyword>
<dbReference type="EMBL" id="JABSND010000076">
    <property type="protein sequence ID" value="KAI6299050.1"/>
    <property type="molecule type" value="Genomic_DNA"/>
</dbReference>
<feature type="compositionally biased region" description="Basic and acidic residues" evidence="1">
    <location>
        <begin position="16"/>
        <end position="61"/>
    </location>
</feature>
<evidence type="ECO:0000313" key="2">
    <source>
        <dbReference type="EMBL" id="KAI6299050.1"/>
    </source>
</evidence>
<feature type="region of interest" description="Disordered" evidence="1">
    <location>
        <begin position="1"/>
        <end position="75"/>
    </location>
</feature>
<organism evidence="2 3">
    <name type="scientific">Pyricularia grisea</name>
    <name type="common">Crabgrass-specific blast fungus</name>
    <name type="synonym">Magnaporthe grisea</name>
    <dbReference type="NCBI Taxonomy" id="148305"/>
    <lineage>
        <taxon>Eukaryota</taxon>
        <taxon>Fungi</taxon>
        <taxon>Dikarya</taxon>
        <taxon>Ascomycota</taxon>
        <taxon>Pezizomycotina</taxon>
        <taxon>Sordariomycetes</taxon>
        <taxon>Sordariomycetidae</taxon>
        <taxon>Magnaporthales</taxon>
        <taxon>Pyriculariaceae</taxon>
        <taxon>Pyricularia</taxon>
    </lineage>
</organism>
<dbReference type="Proteomes" id="UP001059893">
    <property type="component" value="Unassembled WGS sequence"/>
</dbReference>
<evidence type="ECO:0000313" key="3">
    <source>
        <dbReference type="Proteomes" id="UP001059893"/>
    </source>
</evidence>